<dbReference type="NCBIfam" id="TIGR02150">
    <property type="entry name" value="IPP_isom_1"/>
    <property type="match status" value="1"/>
</dbReference>
<comment type="caution">
    <text evidence="13">The sequence shown here is derived from an EMBL/GenBank/DDBJ whole genome shotgun (WGS) entry which is preliminary data.</text>
</comment>
<dbReference type="InterPro" id="IPR015797">
    <property type="entry name" value="NUDIX_hydrolase-like_dom_sf"/>
</dbReference>
<evidence type="ECO:0000256" key="4">
    <source>
        <dbReference type="ARBA" id="ARBA00022490"/>
    </source>
</evidence>
<feature type="domain" description="Nudix hydrolase" evidence="12">
    <location>
        <begin position="28"/>
        <end position="162"/>
    </location>
</feature>
<dbReference type="GO" id="GO:0046872">
    <property type="term" value="F:metal ion binding"/>
    <property type="evidence" value="ECO:0007669"/>
    <property type="project" value="UniProtKB-KW"/>
</dbReference>
<dbReference type="PANTHER" id="PTHR10885:SF0">
    <property type="entry name" value="ISOPENTENYL-DIPHOSPHATE DELTA-ISOMERASE"/>
    <property type="match status" value="1"/>
</dbReference>
<comment type="subcellular location">
    <subcellularLocation>
        <location evidence="10">Cytoplasm</location>
    </subcellularLocation>
</comment>
<keyword evidence="14" id="KW-1185">Reference proteome</keyword>
<evidence type="ECO:0000256" key="1">
    <source>
        <dbReference type="ARBA" id="ARBA00004826"/>
    </source>
</evidence>
<keyword evidence="9 10" id="KW-0413">Isomerase</keyword>
<sequence length="175" mass="19175">MDDVVLLDAGGQAIGTAPRRSVHTRDTPLHRAFSLHLLDGAGRTLLTRRALTKATWPGVWTNSCCGHPQPREEETVAIERRLGEELGVRVRGLRCVLPDFRYRATDASGLVENELCPVWVGRIDGEPCPDPDEVAEWAWVGWDDVVTAVRAAPVVFSPWAVLAVPAMVEAGFRGD</sequence>
<comment type="function">
    <text evidence="10">Catalyzes the 1,3-allylic rearrangement of the homoallylic substrate isopentenyl (IPP) to its highly electrophilic allylic isomer, dimethylallyl diphosphate (DMAPP).</text>
</comment>
<dbReference type="CDD" id="cd02885">
    <property type="entry name" value="NUDIX_IPP_Isomerase"/>
    <property type="match status" value="1"/>
</dbReference>
<dbReference type="EC" id="5.3.3.2" evidence="3 10"/>
<dbReference type="PROSITE" id="PS51462">
    <property type="entry name" value="NUDIX"/>
    <property type="match status" value="1"/>
</dbReference>
<comment type="cofactor">
    <cofactor evidence="10">
        <name>Mn(2+)</name>
        <dbReference type="ChEBI" id="CHEBI:29035"/>
    </cofactor>
    <text evidence="10">Binds 1 Mn(2+) ion per subunit.</text>
</comment>
<evidence type="ECO:0000256" key="7">
    <source>
        <dbReference type="ARBA" id="ARBA00023211"/>
    </source>
</evidence>
<dbReference type="PIRSF" id="PIRSF018427">
    <property type="entry name" value="Isopntndiph_ism"/>
    <property type="match status" value="1"/>
</dbReference>
<dbReference type="NCBIfam" id="NF002995">
    <property type="entry name" value="PRK03759.1"/>
    <property type="match status" value="1"/>
</dbReference>
<dbReference type="EMBL" id="QOUI01000004">
    <property type="protein sequence ID" value="RCK70134.1"/>
    <property type="molecule type" value="Genomic_DNA"/>
</dbReference>
<feature type="active site" evidence="10 11">
    <location>
        <position position="65"/>
    </location>
</feature>
<dbReference type="GO" id="GO:0005737">
    <property type="term" value="C:cytoplasm"/>
    <property type="evidence" value="ECO:0007669"/>
    <property type="project" value="UniProtKB-SubCell"/>
</dbReference>
<feature type="binding site" evidence="10">
    <location>
        <position position="114"/>
    </location>
    <ligand>
        <name>Mn(2+)</name>
        <dbReference type="ChEBI" id="CHEBI:29035"/>
    </ligand>
</feature>
<keyword evidence="7 10" id="KW-0464">Manganese</keyword>
<feature type="binding site" evidence="10">
    <location>
        <position position="23"/>
    </location>
    <ligand>
        <name>Mn(2+)</name>
        <dbReference type="ChEBI" id="CHEBI:29035"/>
    </ligand>
</feature>
<evidence type="ECO:0000256" key="9">
    <source>
        <dbReference type="ARBA" id="ARBA00023235"/>
    </source>
</evidence>
<evidence type="ECO:0000256" key="3">
    <source>
        <dbReference type="ARBA" id="ARBA00012057"/>
    </source>
</evidence>
<evidence type="ECO:0000313" key="13">
    <source>
        <dbReference type="EMBL" id="RCK70134.1"/>
    </source>
</evidence>
<evidence type="ECO:0000256" key="2">
    <source>
        <dbReference type="ARBA" id="ARBA00007579"/>
    </source>
</evidence>
<accession>A0A367YW83</accession>
<protein>
    <recommendedName>
        <fullName evidence="3 10">Isopentenyl-diphosphate Delta-isomerase</fullName>
        <shortName evidence="10">IPP isomerase</shortName>
        <ecNumber evidence="3 10">5.3.3.2</ecNumber>
    </recommendedName>
    <alternativeName>
        <fullName evidence="10">IPP:DMAPP isomerase</fullName>
    </alternativeName>
    <alternativeName>
        <fullName evidence="10">Isopentenyl pyrophosphate isomerase</fullName>
    </alternativeName>
</protein>
<dbReference type="Gene3D" id="3.90.79.10">
    <property type="entry name" value="Nucleoside Triphosphate Pyrophosphohydrolase"/>
    <property type="match status" value="1"/>
</dbReference>
<evidence type="ECO:0000259" key="12">
    <source>
        <dbReference type="PROSITE" id="PS51462"/>
    </source>
</evidence>
<dbReference type="GO" id="GO:0050992">
    <property type="term" value="P:dimethylallyl diphosphate biosynthetic process"/>
    <property type="evidence" value="ECO:0007669"/>
    <property type="project" value="UniProtKB-UniRule"/>
</dbReference>
<dbReference type="SUPFAM" id="SSF55811">
    <property type="entry name" value="Nudix"/>
    <property type="match status" value="1"/>
</dbReference>
<dbReference type="Pfam" id="PF00293">
    <property type="entry name" value="NUDIX"/>
    <property type="match status" value="1"/>
</dbReference>
<keyword evidence="6 10" id="KW-0460">Magnesium</keyword>
<keyword evidence="4 10" id="KW-0963">Cytoplasm</keyword>
<evidence type="ECO:0000256" key="6">
    <source>
        <dbReference type="ARBA" id="ARBA00022842"/>
    </source>
</evidence>
<dbReference type="GO" id="GO:0008299">
    <property type="term" value="P:isoprenoid biosynthetic process"/>
    <property type="evidence" value="ECO:0007669"/>
    <property type="project" value="UniProtKB-UniRule"/>
</dbReference>
<dbReference type="RefSeq" id="WP_114126321.1">
    <property type="nucleotide sequence ID" value="NZ_QOUI01000004.1"/>
</dbReference>
<evidence type="ECO:0000256" key="8">
    <source>
        <dbReference type="ARBA" id="ARBA00023229"/>
    </source>
</evidence>
<evidence type="ECO:0000256" key="5">
    <source>
        <dbReference type="ARBA" id="ARBA00022723"/>
    </source>
</evidence>
<proteinExistence type="inferred from homology"/>
<feature type="binding site" evidence="10">
    <location>
        <position position="30"/>
    </location>
    <ligand>
        <name>Mn(2+)</name>
        <dbReference type="ChEBI" id="CHEBI:29035"/>
    </ligand>
</feature>
<comment type="similarity">
    <text evidence="2 10">Belongs to the IPP isomerase type 1 family.</text>
</comment>
<comment type="cofactor">
    <cofactor evidence="10">
        <name>Mg(2+)</name>
        <dbReference type="ChEBI" id="CHEBI:18420"/>
    </cofactor>
    <text evidence="10">Binds 1 Mg(2+) ion per subunit. The magnesium ion binds only when substrate is bound.</text>
</comment>
<name>A0A367YW83_9ACTN</name>
<reference evidence="13 14" key="1">
    <citation type="submission" date="2018-07" db="EMBL/GenBank/DDBJ databases">
        <title>Desertimonas flava gen. nov. sp. nov.</title>
        <authorList>
            <person name="Liu S."/>
        </authorList>
    </citation>
    <scope>NUCLEOTIDE SEQUENCE [LARGE SCALE GENOMIC DNA]</scope>
    <source>
        <strain evidence="13 14">16Sb5-5</strain>
    </source>
</reference>
<feature type="binding site" evidence="10">
    <location>
        <position position="85"/>
    </location>
    <ligand>
        <name>Mg(2+)</name>
        <dbReference type="ChEBI" id="CHEBI:18420"/>
    </ligand>
</feature>
<dbReference type="Proteomes" id="UP000252770">
    <property type="component" value="Unassembled WGS sequence"/>
</dbReference>
<organism evidence="13 14">
    <name type="scientific">Desertihabitans brevis</name>
    <dbReference type="NCBI Taxonomy" id="2268447"/>
    <lineage>
        <taxon>Bacteria</taxon>
        <taxon>Bacillati</taxon>
        <taxon>Actinomycetota</taxon>
        <taxon>Actinomycetes</taxon>
        <taxon>Propionibacteriales</taxon>
        <taxon>Propionibacteriaceae</taxon>
        <taxon>Desertihabitans</taxon>
    </lineage>
</organism>
<feature type="active site" evidence="10 11">
    <location>
        <position position="114"/>
    </location>
</feature>
<keyword evidence="5 10" id="KW-0479">Metal-binding</keyword>
<dbReference type="HAMAP" id="MF_00202">
    <property type="entry name" value="Idi"/>
    <property type="match status" value="1"/>
</dbReference>
<feature type="binding site" evidence="10">
    <location>
        <position position="67"/>
    </location>
    <ligand>
        <name>Mn(2+)</name>
        <dbReference type="ChEBI" id="CHEBI:29035"/>
    </ligand>
</feature>
<comment type="pathway">
    <text evidence="1 10">Isoprenoid biosynthesis; dimethylallyl diphosphate biosynthesis; dimethylallyl diphosphate from isopentenyl diphosphate: step 1/1.</text>
</comment>
<gene>
    <name evidence="10" type="primary">idi</name>
    <name evidence="13" type="ORF">DT076_08440</name>
</gene>
<evidence type="ECO:0000256" key="10">
    <source>
        <dbReference type="HAMAP-Rule" id="MF_00202"/>
    </source>
</evidence>
<keyword evidence="8 10" id="KW-0414">Isoprene biosynthesis</keyword>
<evidence type="ECO:0000313" key="14">
    <source>
        <dbReference type="Proteomes" id="UP000252770"/>
    </source>
</evidence>
<evidence type="ECO:0000256" key="11">
    <source>
        <dbReference type="PIRSR" id="PIRSR018427-1"/>
    </source>
</evidence>
<feature type="binding site" evidence="10">
    <location>
        <position position="112"/>
    </location>
    <ligand>
        <name>Mn(2+)</name>
        <dbReference type="ChEBI" id="CHEBI:29035"/>
    </ligand>
</feature>
<dbReference type="AlphaFoldDB" id="A0A367YW83"/>
<dbReference type="InterPro" id="IPR056375">
    <property type="entry name" value="Idi_bact"/>
</dbReference>
<dbReference type="PANTHER" id="PTHR10885">
    <property type="entry name" value="ISOPENTENYL-DIPHOSPHATE DELTA-ISOMERASE"/>
    <property type="match status" value="1"/>
</dbReference>
<dbReference type="InterPro" id="IPR011876">
    <property type="entry name" value="IsopentenylPP_isomerase_typ1"/>
</dbReference>
<comment type="catalytic activity">
    <reaction evidence="10">
        <text>isopentenyl diphosphate = dimethylallyl diphosphate</text>
        <dbReference type="Rhea" id="RHEA:23284"/>
        <dbReference type="ChEBI" id="CHEBI:57623"/>
        <dbReference type="ChEBI" id="CHEBI:128769"/>
        <dbReference type="EC" id="5.3.3.2"/>
    </reaction>
</comment>
<dbReference type="GO" id="GO:0004452">
    <property type="term" value="F:isopentenyl-diphosphate delta-isomerase activity"/>
    <property type="evidence" value="ECO:0007669"/>
    <property type="project" value="UniProtKB-UniRule"/>
</dbReference>
<dbReference type="UniPathway" id="UPA00059">
    <property type="reaction ID" value="UER00104"/>
</dbReference>
<dbReference type="InterPro" id="IPR000086">
    <property type="entry name" value="NUDIX_hydrolase_dom"/>
</dbReference>